<feature type="region of interest" description="Disordered" evidence="1">
    <location>
        <begin position="60"/>
        <end position="86"/>
    </location>
</feature>
<name>A0A810MRV3_9ACTN</name>
<dbReference type="EMBL" id="AP023359">
    <property type="protein sequence ID" value="BCJ63190.1"/>
    <property type="molecule type" value="Genomic_DNA"/>
</dbReference>
<dbReference type="AlphaFoldDB" id="A0A810MRV3"/>
<organism evidence="2 3">
    <name type="scientific">Polymorphospora rubra</name>
    <dbReference type="NCBI Taxonomy" id="338584"/>
    <lineage>
        <taxon>Bacteria</taxon>
        <taxon>Bacillati</taxon>
        <taxon>Actinomycetota</taxon>
        <taxon>Actinomycetes</taxon>
        <taxon>Micromonosporales</taxon>
        <taxon>Micromonosporaceae</taxon>
        <taxon>Polymorphospora</taxon>
    </lineage>
</organism>
<proteinExistence type="predicted"/>
<evidence type="ECO:0000313" key="3">
    <source>
        <dbReference type="Proteomes" id="UP000680866"/>
    </source>
</evidence>
<dbReference type="Proteomes" id="UP000680866">
    <property type="component" value="Chromosome"/>
</dbReference>
<keyword evidence="3" id="KW-1185">Reference proteome</keyword>
<accession>A0A810MRV3</accession>
<gene>
    <name evidence="2" type="ORF">Prubr_02110</name>
</gene>
<evidence type="ECO:0000313" key="2">
    <source>
        <dbReference type="EMBL" id="BCJ63190.1"/>
    </source>
</evidence>
<protein>
    <submittedName>
        <fullName evidence="2">Uncharacterized protein</fullName>
    </submittedName>
</protein>
<reference evidence="2" key="1">
    <citation type="submission" date="2020-08" db="EMBL/GenBank/DDBJ databases">
        <title>Whole genome shotgun sequence of Polymorphospora rubra NBRC 101157.</title>
        <authorList>
            <person name="Komaki H."/>
            <person name="Tamura T."/>
        </authorList>
    </citation>
    <scope>NUCLEOTIDE SEQUENCE</scope>
    <source>
        <strain evidence="2">NBRC 101157</strain>
    </source>
</reference>
<evidence type="ECO:0000256" key="1">
    <source>
        <dbReference type="SAM" id="MobiDB-lite"/>
    </source>
</evidence>
<dbReference type="KEGG" id="pry:Prubr_02110"/>
<sequence length="86" mass="9514">MSARYGRAKATMRRAVPRVNRCLSTVSWSRIERSMLQPPMPPPAPDIGWDTVTSVWSSVGSSVPDTYDNPGNNRILPDPVGRHDHG</sequence>